<dbReference type="RefSeq" id="WP_164551134.1">
    <property type="nucleotide sequence ID" value="NZ_JAKUDL010000001.1"/>
</dbReference>
<proteinExistence type="predicted"/>
<gene>
    <name evidence="1" type="ORF">MJ923_04400</name>
</gene>
<protein>
    <submittedName>
        <fullName evidence="1">Uncharacterized protein</fullName>
    </submittedName>
</protein>
<dbReference type="AlphaFoldDB" id="A0AAJ1BF00"/>
<name>A0AAJ1BF00_9GAMM</name>
<keyword evidence="2" id="KW-1185">Reference proteome</keyword>
<comment type="caution">
    <text evidence="1">The sequence shown here is derived from an EMBL/GenBank/DDBJ whole genome shotgun (WGS) entry which is preliminary data.</text>
</comment>
<dbReference type="Proteomes" id="UP001297581">
    <property type="component" value="Unassembled WGS sequence"/>
</dbReference>
<organism evidence="1 2">
    <name type="scientific">Shewanella zhuhaiensis</name>
    <dbReference type="NCBI Taxonomy" id="2919576"/>
    <lineage>
        <taxon>Bacteria</taxon>
        <taxon>Pseudomonadati</taxon>
        <taxon>Pseudomonadota</taxon>
        <taxon>Gammaproteobacteria</taxon>
        <taxon>Alteromonadales</taxon>
        <taxon>Shewanellaceae</taxon>
        <taxon>Shewanella</taxon>
    </lineage>
</organism>
<evidence type="ECO:0000313" key="1">
    <source>
        <dbReference type="EMBL" id="MCH4293544.1"/>
    </source>
</evidence>
<accession>A0AAJ1BF00</accession>
<sequence length="52" mass="6135">MQPSCRKKQHRACKHRRGQYFQSQRLWPDMPHTQVAGFVSLAELKARIKNQG</sequence>
<dbReference type="EMBL" id="JAKUDL010000001">
    <property type="protein sequence ID" value="MCH4293544.1"/>
    <property type="molecule type" value="Genomic_DNA"/>
</dbReference>
<reference evidence="1 2" key="1">
    <citation type="submission" date="2022-02" db="EMBL/GenBank/DDBJ databases">
        <title>The genome sequence of Shewanella sp. 3B26.</title>
        <authorList>
            <person name="Du J."/>
        </authorList>
    </citation>
    <scope>NUCLEOTIDE SEQUENCE [LARGE SCALE GENOMIC DNA]</scope>
    <source>
        <strain evidence="1 2">3B26</strain>
    </source>
</reference>
<evidence type="ECO:0000313" key="2">
    <source>
        <dbReference type="Proteomes" id="UP001297581"/>
    </source>
</evidence>